<evidence type="ECO:0000259" key="5">
    <source>
        <dbReference type="Pfam" id="PF21674"/>
    </source>
</evidence>
<organism evidence="6 7">
    <name type="scientific">Leptidea sinapis</name>
    <dbReference type="NCBI Taxonomy" id="189913"/>
    <lineage>
        <taxon>Eukaryota</taxon>
        <taxon>Metazoa</taxon>
        <taxon>Ecdysozoa</taxon>
        <taxon>Arthropoda</taxon>
        <taxon>Hexapoda</taxon>
        <taxon>Insecta</taxon>
        <taxon>Pterygota</taxon>
        <taxon>Neoptera</taxon>
        <taxon>Endopterygota</taxon>
        <taxon>Lepidoptera</taxon>
        <taxon>Glossata</taxon>
        <taxon>Ditrysia</taxon>
        <taxon>Papilionoidea</taxon>
        <taxon>Pieridae</taxon>
        <taxon>Dismorphiinae</taxon>
        <taxon>Leptidea</taxon>
    </lineage>
</organism>
<keyword evidence="7" id="KW-1185">Reference proteome</keyword>
<dbReference type="PANTHER" id="PTHR15668">
    <property type="entry name" value="JM1 PROTEIN"/>
    <property type="match status" value="1"/>
</dbReference>
<evidence type="ECO:0000259" key="4">
    <source>
        <dbReference type="Pfam" id="PF05667"/>
    </source>
</evidence>
<dbReference type="GO" id="GO:2000060">
    <property type="term" value="P:positive regulation of ubiquitin-dependent protein catabolic process"/>
    <property type="evidence" value="ECO:0007669"/>
    <property type="project" value="TreeGrafter"/>
</dbReference>
<dbReference type="InterPro" id="IPR008530">
    <property type="entry name" value="CCDC22"/>
</dbReference>
<evidence type="ECO:0000313" key="7">
    <source>
        <dbReference type="Proteomes" id="UP000324832"/>
    </source>
</evidence>
<evidence type="ECO:0000256" key="1">
    <source>
        <dbReference type="ARBA" id="ARBA00006438"/>
    </source>
</evidence>
<dbReference type="InterPro" id="IPR048349">
    <property type="entry name" value="CCDC22_N"/>
</dbReference>
<dbReference type="Pfam" id="PF21674">
    <property type="entry name" value="CCDC22_N"/>
    <property type="match status" value="1"/>
</dbReference>
<accession>A0A5E4PQ39</accession>
<reference evidence="6 7" key="1">
    <citation type="submission" date="2017-07" db="EMBL/GenBank/DDBJ databases">
        <authorList>
            <person name="Talla V."/>
            <person name="Backstrom N."/>
        </authorList>
    </citation>
    <scope>NUCLEOTIDE SEQUENCE [LARGE SCALE GENOMIC DNA]</scope>
</reference>
<keyword evidence="3" id="KW-0175">Coiled coil</keyword>
<dbReference type="Pfam" id="PF05667">
    <property type="entry name" value="CCDC22_CC"/>
    <property type="match status" value="1"/>
</dbReference>
<protein>
    <recommendedName>
        <fullName evidence="2">Coiled-coil domain-containing protein 22 homolog</fullName>
    </recommendedName>
</protein>
<feature type="coiled-coil region" evidence="3">
    <location>
        <begin position="329"/>
        <end position="363"/>
    </location>
</feature>
<evidence type="ECO:0000256" key="2">
    <source>
        <dbReference type="ARBA" id="ARBA00017553"/>
    </source>
</evidence>
<proteinExistence type="inferred from homology"/>
<dbReference type="EMBL" id="FZQP02000093">
    <property type="protein sequence ID" value="VVC87222.1"/>
    <property type="molecule type" value="Genomic_DNA"/>
</dbReference>
<feature type="domain" description="CCDC22 coiled-coil" evidence="4">
    <location>
        <begin position="373"/>
        <end position="451"/>
    </location>
</feature>
<comment type="similarity">
    <text evidence="1">Belongs to the CCDC22 family.</text>
</comment>
<name>A0A5E4PQ39_9NEOP</name>
<sequence length="472" mass="54219">MEEVDSIIIHFLRLLNVNIDESAKNLSGIPVETIIEAAARCICAIKPGWKVPSTLPSGISQRIGVATQIAGFCKDLGYENDVGYQTFLYSNETELRRLFMYLIEKLPNEDNKVPNKVSPNNKKQMLKQQINLKIAEELNKIWIPPCCNKSLNRTLTDMIFNHVETSKIQFDSKDIQEKLLTYWQPKLISDNEKPNVNNMILPSKNTAVDSETRYESEKSLRELKETSIILKQKLDTLTSERNVMEVECSQALKNADRIVSDLKNIQDIMSSFGIDIDSQDAVDNNLLENVHKNIKDLHSQIEELTFMNLATKLNIEKSKIRKSQNESERNKCKKKLLTLKERAKEMQDECEKKENIRNQLKLKYEKLKGGNKRHLQKEINMLEGQLERCFSLADETLFKDAKKDDQAKKAYKLLALLHSECNTIVSLVNDMGTLARDIVDLEDNIKSEKSKRTEDILQKIQSDLANLQTESK</sequence>
<evidence type="ECO:0000256" key="3">
    <source>
        <dbReference type="SAM" id="Coils"/>
    </source>
</evidence>
<evidence type="ECO:0000313" key="6">
    <source>
        <dbReference type="EMBL" id="VVC87222.1"/>
    </source>
</evidence>
<dbReference type="AlphaFoldDB" id="A0A5E4PQ39"/>
<dbReference type="InterPro" id="IPR048348">
    <property type="entry name" value="CCDC22_CC"/>
</dbReference>
<dbReference type="PANTHER" id="PTHR15668:SF4">
    <property type="entry name" value="COILED-COIL DOMAIN-CONTAINING PROTEIN 22"/>
    <property type="match status" value="1"/>
</dbReference>
<dbReference type="GO" id="GO:0097602">
    <property type="term" value="F:cullin family protein binding"/>
    <property type="evidence" value="ECO:0007669"/>
    <property type="project" value="TreeGrafter"/>
</dbReference>
<feature type="domain" description="CCDC22 N-terminal" evidence="5">
    <location>
        <begin position="1"/>
        <end position="107"/>
    </location>
</feature>
<dbReference type="Proteomes" id="UP000324832">
    <property type="component" value="Unassembled WGS sequence"/>
</dbReference>
<gene>
    <name evidence="6" type="ORF">LSINAPIS_LOCUS882</name>
</gene>